<comment type="caution">
    <text evidence="1">The sequence shown here is derived from an EMBL/GenBank/DDBJ whole genome shotgun (WGS) entry which is preliminary data.</text>
</comment>
<organism evidence="1 2">
    <name type="scientific">Parasedimentitalea denitrificans</name>
    <dbReference type="NCBI Taxonomy" id="2211118"/>
    <lineage>
        <taxon>Bacteria</taxon>
        <taxon>Pseudomonadati</taxon>
        <taxon>Pseudomonadota</taxon>
        <taxon>Alphaproteobacteria</taxon>
        <taxon>Rhodobacterales</taxon>
        <taxon>Paracoccaceae</taxon>
        <taxon>Parasedimentitalea</taxon>
    </lineage>
</organism>
<proteinExistence type="predicted"/>
<evidence type="ECO:0000313" key="1">
    <source>
        <dbReference type="EMBL" id="NIZ63422.1"/>
    </source>
</evidence>
<evidence type="ECO:0000313" key="2">
    <source>
        <dbReference type="Proteomes" id="UP001429564"/>
    </source>
</evidence>
<reference evidence="1 2" key="1">
    <citation type="submission" date="2018-05" db="EMBL/GenBank/DDBJ databases">
        <authorList>
            <person name="Zhang Y.-J."/>
        </authorList>
    </citation>
    <scope>NUCLEOTIDE SEQUENCE [LARGE SCALE GENOMIC DNA]</scope>
    <source>
        <strain evidence="1 2">CY04</strain>
    </source>
</reference>
<accession>A0ABX0WDN8</accession>
<keyword evidence="2" id="KW-1185">Reference proteome</keyword>
<dbReference type="Proteomes" id="UP001429564">
    <property type="component" value="Unassembled WGS sequence"/>
</dbReference>
<sequence>MDRRCNAIDPGPIRDILRDHIVKHSAVEPGSKVLGVEITERQYHSLYSLSETVGIERKRLARLLKKLGKVPEHASEVDAGNMVFRAAATTELVEAFQTAIPMHDVPEYLGTTKHQFEALDREGIVRPLIPRTGRGSVRHVVFGRLHLDEILGTIARLPKLSAVDEGKLHPISYVAQRGAGRFEVLFAEILDGNISAFVHPEKSGIAAIYLDVGSAVTLNRSV</sequence>
<gene>
    <name evidence="1" type="ORF">DL239_20880</name>
</gene>
<dbReference type="EMBL" id="QHLQ01000041">
    <property type="protein sequence ID" value="NIZ63422.1"/>
    <property type="molecule type" value="Genomic_DNA"/>
</dbReference>
<protein>
    <submittedName>
        <fullName evidence="1">Uncharacterized protein</fullName>
    </submittedName>
</protein>
<name>A0ABX0WDN8_9RHOB</name>